<proteinExistence type="predicted"/>
<evidence type="ECO:0000313" key="1">
    <source>
        <dbReference type="EMBL" id="AHF13846.1"/>
    </source>
</evidence>
<dbReference type="HOGENOM" id="CLU_2912735_0_0_10"/>
<dbReference type="OrthoDB" id="1097232at2"/>
<dbReference type="RefSeq" id="WP_025278721.1">
    <property type="nucleotide sequence ID" value="NZ_CP007034.1"/>
</dbReference>
<protein>
    <submittedName>
        <fullName evidence="1">Uncharacterized protein</fullName>
    </submittedName>
</protein>
<reference evidence="1 2" key="1">
    <citation type="submission" date="2013-12" db="EMBL/GenBank/DDBJ databases">
        <authorList>
            <consortium name="DOE Joint Genome Institute"/>
            <person name="Eisen J."/>
            <person name="Huntemann M."/>
            <person name="Han J."/>
            <person name="Chen A."/>
            <person name="Kyrpides N."/>
            <person name="Mavromatis K."/>
            <person name="Markowitz V."/>
            <person name="Palaniappan K."/>
            <person name="Ivanova N."/>
            <person name="Schaumberg A."/>
            <person name="Pati A."/>
            <person name="Liolios K."/>
            <person name="Nordberg H.P."/>
            <person name="Cantor M.N."/>
            <person name="Hua S.X."/>
            <person name="Woyke T."/>
        </authorList>
    </citation>
    <scope>NUCLEOTIDE SEQUENCE [LARGE SCALE GENOMIC DNA]</scope>
    <source>
        <strain evidence="2">DSM 18177</strain>
    </source>
</reference>
<dbReference type="AlphaFoldDB" id="W0EXN9"/>
<dbReference type="EMBL" id="CP007034">
    <property type="protein sequence ID" value="AHF13846.1"/>
    <property type="molecule type" value="Genomic_DNA"/>
</dbReference>
<keyword evidence="2" id="KW-1185">Reference proteome</keyword>
<dbReference type="KEGG" id="bvs:BARVI_08180"/>
<dbReference type="Proteomes" id="UP000018901">
    <property type="component" value="Chromosome"/>
</dbReference>
<sequence>MQMYTNKADEKKNIVFFSWLCGYAESRQPFDKIKHRHTLKEVGDVAEGKYDWKIKNGQGIEI</sequence>
<evidence type="ECO:0000313" key="2">
    <source>
        <dbReference type="Proteomes" id="UP000018901"/>
    </source>
</evidence>
<gene>
    <name evidence="1" type="ORF">BARVI_08180</name>
</gene>
<name>W0EXN9_9BACT</name>
<accession>W0EXN9</accession>
<dbReference type="GeneID" id="90529379"/>
<organism evidence="1 2">
    <name type="scientific">Barnesiella viscericola DSM 18177</name>
    <dbReference type="NCBI Taxonomy" id="880074"/>
    <lineage>
        <taxon>Bacteria</taxon>
        <taxon>Pseudomonadati</taxon>
        <taxon>Bacteroidota</taxon>
        <taxon>Bacteroidia</taxon>
        <taxon>Bacteroidales</taxon>
        <taxon>Barnesiellaceae</taxon>
        <taxon>Barnesiella</taxon>
    </lineage>
</organism>